<reference evidence="5 6" key="2">
    <citation type="submission" date="2018-11" db="EMBL/GenBank/DDBJ databases">
        <authorList>
            <consortium name="Pathogen Informatics"/>
        </authorList>
    </citation>
    <scope>NUCLEOTIDE SEQUENCE [LARGE SCALE GENOMIC DNA]</scope>
</reference>
<keyword evidence="1" id="KW-0813">Transport</keyword>
<dbReference type="WBParaSite" id="TCNE_0001195201-mRNA-1">
    <property type="protein sequence ID" value="TCNE_0001195201-mRNA-1"/>
    <property type="gene ID" value="TCNE_0001195201"/>
</dbReference>
<evidence type="ECO:0000313" key="5">
    <source>
        <dbReference type="EMBL" id="VDM43273.1"/>
    </source>
</evidence>
<feature type="domain" description="Mon2/Sec7/BIG1-like dimerisation and cyclophilin-binding" evidence="4">
    <location>
        <begin position="12"/>
        <end position="189"/>
    </location>
</feature>
<dbReference type="InterPro" id="IPR032691">
    <property type="entry name" value="Mon2/Sec7/BIG1-like_HUS"/>
</dbReference>
<organism evidence="6 7">
    <name type="scientific">Toxocara canis</name>
    <name type="common">Canine roundworm</name>
    <dbReference type="NCBI Taxonomy" id="6265"/>
    <lineage>
        <taxon>Eukaryota</taxon>
        <taxon>Metazoa</taxon>
        <taxon>Ecdysozoa</taxon>
        <taxon>Nematoda</taxon>
        <taxon>Chromadorea</taxon>
        <taxon>Rhabditida</taxon>
        <taxon>Spirurina</taxon>
        <taxon>Ascaridomorpha</taxon>
        <taxon>Ascaridoidea</taxon>
        <taxon>Toxocaridae</taxon>
        <taxon>Toxocara</taxon>
    </lineage>
</organism>
<evidence type="ECO:0000313" key="7">
    <source>
        <dbReference type="WBParaSite" id="TCNE_0001195201-mRNA-1"/>
    </source>
</evidence>
<evidence type="ECO:0000256" key="1">
    <source>
        <dbReference type="ARBA" id="ARBA00022448"/>
    </source>
</evidence>
<protein>
    <submittedName>
        <fullName evidence="7">Protein MON2 homolog</fullName>
    </submittedName>
</protein>
<dbReference type="GO" id="GO:0015031">
    <property type="term" value="P:protein transport"/>
    <property type="evidence" value="ECO:0007669"/>
    <property type="project" value="UniProtKB-KW"/>
</dbReference>
<proteinExistence type="predicted"/>
<dbReference type="Proteomes" id="UP000050794">
    <property type="component" value="Unassembled WGS sequence"/>
</dbReference>
<keyword evidence="6" id="KW-1185">Reference proteome</keyword>
<dbReference type="EMBL" id="UYWY01021055">
    <property type="protein sequence ID" value="VDM43273.1"/>
    <property type="molecule type" value="Genomic_DNA"/>
</dbReference>
<sequence>MSGSVSLNSSAEAKRLVESLLGDLRSLSTEAKKKHSHVKEAAESGLVKIRNISSGSNEQNLLTNLRSASCELLQPLTLGCASKNARLVQISLQAIQKMVQHRVIEPASAPIIVNELWHLMEAECEELRVLQTLTPLVSIEMLVSGQWLAKCLVMCFRLNFAKDPIVINTASATVRQMVSCVFERVVQEDGMKSGELPIVHQTVKMNVRAAPPTLRPCGADGYMLFRDLCLLINAEPPCWLIGIQEMTRTLGLELLESVLAGYPSIFVKITSQHPHSATSRSSIESATVGQMPGSPERPYFPISMRLLRVVVVLITHFYELLREGVRNATEQYILGLDTIVYRCFLVGFLESDKLGWQRAIALEVLHRIVVQPELLLWFCESYDARQNSAKVVHSMMSGLAAYVQLSFLRPDITNTVPKEEEQSFESGGQAIGQSGFLYRGIWIPLSQNLSPKKSILLDSLDKHEAILLSEGYALSLTYACIIDGCQCIFEAVDSVAQSRGNKELSKELFQSSYSSLLAAISLLLDASVDESVTEQLLKCVSTLALLSCRLEHTTGRDAAMFALCKAALPPNYLVRVLGGTAGLSTIPGAASSMQEKDTSKGIKLGTETFESESTLGQPSQVVAMGTTCPTPSLPSHLFNAPVMLTAKNVQVSRVLIVCAQTNGQQLGDCWHLVLATVQHLVWILGMKPSEGSEGASVLSGSTSGTSVLTTAVMADVPVMASMLNKLFDSTIQLDDVALHHVIAALCKLSSEAMLVSQNGTREPSFFAVAKLQQTAMANVERIEVFWKPITAHLIE</sequence>
<keyword evidence="2" id="KW-0653">Protein transport</keyword>
<evidence type="ECO:0000313" key="6">
    <source>
        <dbReference type="Proteomes" id="UP000050794"/>
    </source>
</evidence>
<evidence type="ECO:0000259" key="4">
    <source>
        <dbReference type="Pfam" id="PF16213"/>
    </source>
</evidence>
<accession>A0A183UTY2</accession>
<evidence type="ECO:0000256" key="2">
    <source>
        <dbReference type="ARBA" id="ARBA00022927"/>
    </source>
</evidence>
<dbReference type="Pfam" id="PF16213">
    <property type="entry name" value="DCB"/>
    <property type="match status" value="1"/>
</dbReference>
<name>A0A183UTY2_TOXCA</name>
<dbReference type="InterPro" id="IPR032629">
    <property type="entry name" value="DCB_dom"/>
</dbReference>
<gene>
    <name evidence="5" type="ORF">TCNE_LOCUS11952</name>
</gene>
<dbReference type="AlphaFoldDB" id="A0A183UTY2"/>
<evidence type="ECO:0000259" key="3">
    <source>
        <dbReference type="Pfam" id="PF12783"/>
    </source>
</evidence>
<feature type="domain" description="Mon2/Sec7/BIG1-like HUS" evidence="3">
    <location>
        <begin position="220"/>
        <end position="391"/>
    </location>
</feature>
<dbReference type="Pfam" id="PF12783">
    <property type="entry name" value="Sec7-like_HUS"/>
    <property type="match status" value="1"/>
</dbReference>
<reference evidence="7" key="1">
    <citation type="submission" date="2016-06" db="UniProtKB">
        <authorList>
            <consortium name="WormBaseParasite"/>
        </authorList>
    </citation>
    <scope>IDENTIFICATION</scope>
</reference>